<comment type="pathway">
    <text evidence="2">Cofactor biosynthesis; tetrahydrofolate biosynthesis; 2-amino-4-hydroxy-6-hydroxymethyl-7,8-dihydropteridine diphosphate from 7,8-dihydroneopterin triphosphate: step 4/4.</text>
</comment>
<dbReference type="GO" id="GO:0004150">
    <property type="term" value="F:dihydroneopterin aldolase activity"/>
    <property type="evidence" value="ECO:0007669"/>
    <property type="project" value="UniProtKB-UniRule"/>
</dbReference>
<evidence type="ECO:0000256" key="9">
    <source>
        <dbReference type="RuleBase" id="RU362079"/>
    </source>
</evidence>
<dbReference type="GO" id="GO:0046654">
    <property type="term" value="P:tetrahydrofolate biosynthetic process"/>
    <property type="evidence" value="ECO:0007669"/>
    <property type="project" value="UniProtKB-UniRule"/>
</dbReference>
<keyword evidence="6 11" id="KW-0418">Kinase</keyword>
<dbReference type="GO" id="GO:0046656">
    <property type="term" value="P:folic acid biosynthetic process"/>
    <property type="evidence" value="ECO:0007669"/>
    <property type="project" value="UniProtKB-UniRule"/>
</dbReference>
<evidence type="ECO:0000256" key="3">
    <source>
        <dbReference type="ARBA" id="ARBA00009640"/>
    </source>
</evidence>
<comment type="pathway">
    <text evidence="9">Cofactor biosynthesis; tetrahydrofolate biosynthesis; 2-amino-4-hydroxy-6-hydroxymethyl-7,8-dihydropteridine diphosphate from 7,8-dihydroneopterin triphosphate: step 3/4.</text>
</comment>
<comment type="function">
    <text evidence="9">Catalyzes the conversion of 7,8-dihydroneopterin to 6-hydroxymethyl-7,8-dihydropterin.</text>
</comment>
<evidence type="ECO:0000259" key="10">
    <source>
        <dbReference type="PROSITE" id="PS00794"/>
    </source>
</evidence>
<evidence type="ECO:0000256" key="5">
    <source>
        <dbReference type="ARBA" id="ARBA00022741"/>
    </source>
</evidence>
<dbReference type="GO" id="GO:0003848">
    <property type="term" value="F:2-amino-4-hydroxy-6-hydroxymethyldihydropteridine diphosphokinase activity"/>
    <property type="evidence" value="ECO:0007669"/>
    <property type="project" value="UniProtKB-EC"/>
</dbReference>
<accession>A0A1M5WRC6</accession>
<evidence type="ECO:0000256" key="8">
    <source>
        <dbReference type="ARBA" id="ARBA00022909"/>
    </source>
</evidence>
<name>A0A1M5WRC6_9CLOT</name>
<sequence length="284" mass="33053">MLLLEEKGEYMDKIYIKDLEVFAYHGVFKEEKKLGQKFLISIELGLDLKTPGKTGDLVTSVHYGELSHKVEEEFKKVSYDLIETACNKTCEFILLEYPIVKEAKVSIKKPWAPIHRSLDTVSVEITRVRRKAIIALGSNLGDKKDNLDNAIKQIGENDFCRITKTSSYIVTEPWGYTEQEEFLNGAIEIETILSPRELMELLLDIEKGLKRERILRWGPRSIDLDIIFMDDIISNDEYIILPHPRMHLREFVLEPINEISPYFLHPLKNKRVFELLEDLKKQES</sequence>
<dbReference type="EC" id="4.1.2.25" evidence="9"/>
<dbReference type="NCBIfam" id="TIGR00525">
    <property type="entry name" value="folB"/>
    <property type="match status" value="1"/>
</dbReference>
<dbReference type="EMBL" id="FQXU01000004">
    <property type="protein sequence ID" value="SHH90060.1"/>
    <property type="molecule type" value="Genomic_DNA"/>
</dbReference>
<dbReference type="InterPro" id="IPR043133">
    <property type="entry name" value="GTP-CH-I_C/QueF"/>
</dbReference>
<dbReference type="GO" id="GO:0005524">
    <property type="term" value="F:ATP binding"/>
    <property type="evidence" value="ECO:0007669"/>
    <property type="project" value="UniProtKB-KW"/>
</dbReference>
<evidence type="ECO:0000256" key="2">
    <source>
        <dbReference type="ARBA" id="ARBA00005051"/>
    </source>
</evidence>
<dbReference type="Proteomes" id="UP000184241">
    <property type="component" value="Unassembled WGS sequence"/>
</dbReference>
<comment type="similarity">
    <text evidence="9">Belongs to the DHNA family.</text>
</comment>
<evidence type="ECO:0000256" key="1">
    <source>
        <dbReference type="ARBA" id="ARBA00000198"/>
    </source>
</evidence>
<dbReference type="Gene3D" id="3.30.70.560">
    <property type="entry name" value="7,8-Dihydro-6-hydroxymethylpterin-pyrophosphokinase HPPK"/>
    <property type="match status" value="1"/>
</dbReference>
<dbReference type="NCBIfam" id="TIGR01498">
    <property type="entry name" value="folK"/>
    <property type="match status" value="1"/>
</dbReference>
<dbReference type="GO" id="GO:0016301">
    <property type="term" value="F:kinase activity"/>
    <property type="evidence" value="ECO:0007669"/>
    <property type="project" value="UniProtKB-KW"/>
</dbReference>
<dbReference type="SUPFAM" id="SSF55620">
    <property type="entry name" value="Tetrahydrobiopterin biosynthesis enzymes-like"/>
    <property type="match status" value="1"/>
</dbReference>
<proteinExistence type="inferred from homology"/>
<dbReference type="PROSITE" id="PS00794">
    <property type="entry name" value="HPPK"/>
    <property type="match status" value="1"/>
</dbReference>
<dbReference type="InterPro" id="IPR006157">
    <property type="entry name" value="FolB_dom"/>
</dbReference>
<dbReference type="InterPro" id="IPR006156">
    <property type="entry name" value="Dihydroneopterin_aldolase"/>
</dbReference>
<keyword evidence="4" id="KW-0808">Transferase</keyword>
<reference evidence="11 12" key="1">
    <citation type="submission" date="2016-11" db="EMBL/GenBank/DDBJ databases">
        <authorList>
            <person name="Jaros S."/>
            <person name="Januszkiewicz K."/>
            <person name="Wedrychowicz H."/>
        </authorList>
    </citation>
    <scope>NUCLEOTIDE SEQUENCE [LARGE SCALE GENOMIC DNA]</scope>
    <source>
        <strain evidence="11 12">DSM 6191</strain>
    </source>
</reference>
<comment type="catalytic activity">
    <reaction evidence="9">
        <text>7,8-dihydroneopterin = 6-hydroxymethyl-7,8-dihydropterin + glycolaldehyde</text>
        <dbReference type="Rhea" id="RHEA:10540"/>
        <dbReference type="ChEBI" id="CHEBI:17001"/>
        <dbReference type="ChEBI" id="CHEBI:17071"/>
        <dbReference type="ChEBI" id="CHEBI:44841"/>
        <dbReference type="EC" id="4.1.2.25"/>
    </reaction>
</comment>
<keyword evidence="9" id="KW-0456">Lyase</keyword>
<dbReference type="Pfam" id="PF02152">
    <property type="entry name" value="FolB"/>
    <property type="match status" value="1"/>
</dbReference>
<keyword evidence="5" id="KW-0547">Nucleotide-binding</keyword>
<keyword evidence="7" id="KW-0067">ATP-binding</keyword>
<dbReference type="CDD" id="cd00534">
    <property type="entry name" value="DHNA_DHNTPE"/>
    <property type="match status" value="1"/>
</dbReference>
<dbReference type="SUPFAM" id="SSF55083">
    <property type="entry name" value="6-hydroxymethyl-7,8-dihydropterin pyrophosphokinase, HPPK"/>
    <property type="match status" value="1"/>
</dbReference>
<dbReference type="SMART" id="SM00905">
    <property type="entry name" value="FolB"/>
    <property type="match status" value="1"/>
</dbReference>
<evidence type="ECO:0000313" key="11">
    <source>
        <dbReference type="EMBL" id="SHH90060.1"/>
    </source>
</evidence>
<evidence type="ECO:0000256" key="7">
    <source>
        <dbReference type="ARBA" id="ARBA00022840"/>
    </source>
</evidence>
<gene>
    <name evidence="11" type="ORF">SAMN02745941_01215</name>
</gene>
<dbReference type="InterPro" id="IPR035907">
    <property type="entry name" value="Hppk_sf"/>
</dbReference>
<organism evidence="11 12">
    <name type="scientific">Clostridium intestinale DSM 6191</name>
    <dbReference type="NCBI Taxonomy" id="1121320"/>
    <lineage>
        <taxon>Bacteria</taxon>
        <taxon>Bacillati</taxon>
        <taxon>Bacillota</taxon>
        <taxon>Clostridia</taxon>
        <taxon>Eubacteriales</taxon>
        <taxon>Clostridiaceae</taxon>
        <taxon>Clostridium</taxon>
    </lineage>
</organism>
<evidence type="ECO:0000313" key="12">
    <source>
        <dbReference type="Proteomes" id="UP000184241"/>
    </source>
</evidence>
<dbReference type="PANTHER" id="PTHR43071">
    <property type="entry name" value="2-AMINO-4-HYDROXY-6-HYDROXYMETHYLDIHYDROPTERIDINE PYROPHOSPHOKINASE"/>
    <property type="match status" value="1"/>
</dbReference>
<feature type="domain" description="7,8-dihydro-6-hydroxymethylpterin-pyrophosphokinase" evidence="10">
    <location>
        <begin position="216"/>
        <end position="227"/>
    </location>
</feature>
<dbReference type="EC" id="2.7.6.3" evidence="9"/>
<protein>
    <recommendedName>
        <fullName evidence="9">Bifunctional folate synthesis protein</fullName>
    </recommendedName>
    <domain>
        <recommendedName>
            <fullName evidence="9">Dihydroneopterin aldolase</fullName>
            <shortName evidence="9">DHNA</shortName>
            <ecNumber evidence="9">4.1.2.25</ecNumber>
        </recommendedName>
        <alternativeName>
            <fullName evidence="9">7,8-dihydroneopterin aldolase</fullName>
        </alternativeName>
    </domain>
    <domain>
        <recommendedName>
            <fullName evidence="9">2-amino-4-hydroxy-6-hydroxymethyldihydropteridine pyrophosphokinase</fullName>
            <ecNumber evidence="9">2.7.6.3</ecNumber>
        </recommendedName>
        <alternativeName>
            <fullName evidence="9">6-hydroxymethyl-7,8-dihydropterin pyrophosphokinase</fullName>
            <shortName evidence="9">PPPK</shortName>
        </alternativeName>
        <alternativeName>
            <fullName evidence="9">7,8-dihydro-6-hydroxymethylpterin pyrophosphokinase</fullName>
            <shortName evidence="9">HPPK</shortName>
        </alternativeName>
    </domain>
</protein>
<dbReference type="InterPro" id="IPR000550">
    <property type="entry name" value="Hppk"/>
</dbReference>
<dbReference type="Gene3D" id="3.30.1130.10">
    <property type="match status" value="1"/>
</dbReference>
<dbReference type="PANTHER" id="PTHR43071:SF1">
    <property type="entry name" value="2-AMINO-4-HYDROXY-6-HYDROXYMETHYLDIHYDROPTERIDINE PYROPHOSPHOKINASE"/>
    <property type="match status" value="1"/>
</dbReference>
<dbReference type="UniPathway" id="UPA00077">
    <property type="reaction ID" value="UER00154"/>
</dbReference>
<dbReference type="CDD" id="cd00483">
    <property type="entry name" value="HPPK"/>
    <property type="match status" value="1"/>
</dbReference>
<comment type="catalytic activity">
    <reaction evidence="1">
        <text>6-hydroxymethyl-7,8-dihydropterin + ATP = (7,8-dihydropterin-6-yl)methyl diphosphate + AMP + H(+)</text>
        <dbReference type="Rhea" id="RHEA:11412"/>
        <dbReference type="ChEBI" id="CHEBI:15378"/>
        <dbReference type="ChEBI" id="CHEBI:30616"/>
        <dbReference type="ChEBI" id="CHEBI:44841"/>
        <dbReference type="ChEBI" id="CHEBI:72950"/>
        <dbReference type="ChEBI" id="CHEBI:456215"/>
        <dbReference type="EC" id="2.7.6.3"/>
    </reaction>
</comment>
<comment type="similarity">
    <text evidence="3">In the N-terminal section; belongs to the DHNA family.</text>
</comment>
<dbReference type="Pfam" id="PF01288">
    <property type="entry name" value="HPPK"/>
    <property type="match status" value="1"/>
</dbReference>
<dbReference type="AlphaFoldDB" id="A0A1M5WRC6"/>
<evidence type="ECO:0000256" key="4">
    <source>
        <dbReference type="ARBA" id="ARBA00022679"/>
    </source>
</evidence>
<dbReference type="NCBIfam" id="TIGR00526">
    <property type="entry name" value="folB_dom"/>
    <property type="match status" value="1"/>
</dbReference>
<evidence type="ECO:0000256" key="6">
    <source>
        <dbReference type="ARBA" id="ARBA00022777"/>
    </source>
</evidence>
<keyword evidence="8 9" id="KW-0289">Folate biosynthesis</keyword>